<name>A0ABZ3HE53_9BACT</name>
<feature type="domain" description="Radical SAM core" evidence="7">
    <location>
        <begin position="8"/>
        <end position="160"/>
    </location>
</feature>
<keyword evidence="4" id="KW-0479">Metal-binding</keyword>
<evidence type="ECO:0000313" key="9">
    <source>
        <dbReference type="Proteomes" id="UP001447842"/>
    </source>
</evidence>
<dbReference type="SFLD" id="SFLDG01067">
    <property type="entry name" value="SPASM/twitch_domain_containing"/>
    <property type="match status" value="1"/>
</dbReference>
<proteinExistence type="predicted"/>
<dbReference type="Proteomes" id="UP001447842">
    <property type="component" value="Chromosome"/>
</dbReference>
<accession>A0ABZ3HE53</accession>
<evidence type="ECO:0000256" key="4">
    <source>
        <dbReference type="ARBA" id="ARBA00022723"/>
    </source>
</evidence>
<dbReference type="InterPro" id="IPR058240">
    <property type="entry name" value="rSAM_sf"/>
</dbReference>
<keyword evidence="2" id="KW-0004">4Fe-4S</keyword>
<evidence type="ECO:0000256" key="3">
    <source>
        <dbReference type="ARBA" id="ARBA00022691"/>
    </source>
</evidence>
<dbReference type="PANTHER" id="PTHR43273">
    <property type="entry name" value="ANAEROBIC SULFATASE-MATURATING ENZYME HOMOLOG ASLB-RELATED"/>
    <property type="match status" value="1"/>
</dbReference>
<evidence type="ECO:0000256" key="2">
    <source>
        <dbReference type="ARBA" id="ARBA00022485"/>
    </source>
</evidence>
<keyword evidence="5" id="KW-0408">Iron</keyword>
<dbReference type="CDD" id="cd01335">
    <property type="entry name" value="Radical_SAM"/>
    <property type="match status" value="1"/>
</dbReference>
<evidence type="ECO:0000256" key="5">
    <source>
        <dbReference type="ARBA" id="ARBA00023004"/>
    </source>
</evidence>
<evidence type="ECO:0000256" key="1">
    <source>
        <dbReference type="ARBA" id="ARBA00001966"/>
    </source>
</evidence>
<dbReference type="SUPFAM" id="SSF102114">
    <property type="entry name" value="Radical SAM enzymes"/>
    <property type="match status" value="1"/>
</dbReference>
<dbReference type="PANTHER" id="PTHR43273:SF8">
    <property type="entry name" value="RADICAL SAM DOMAIN PROTEIN"/>
    <property type="match status" value="1"/>
</dbReference>
<sequence length="362" mass="40277">MIASVILKLTETCNLDCTYCYMFNSEDKTYTRVPKFMPLETGLKALDRIADYLGEHPERRIRLVLHGGEPSLWPEASMTPFLAAAGALRRETKRLGIGLQTNLYDYDAALLKRIAAAGGSIGVSLDGPAAYNDRRRVTKGGGGSYARVAENLKRLESDGLLPFFGGVLSVADPDIPPADYLAWIKTLPKKRVSVLWPIHYNYDAPPNRDYGAWYAELFRLWAEADDPSIDIRIFRDAIKRMLGSSHHGDGVGGERLNSVIVNSDGQYERHDYLRYFADGAVRTDFNVREHGLETAAQDPVIRRCADLRETLPPECVACGHYEVCGGGFVANRLGGEGVDFSRKSVMCGDHQRFFDTVRSYLG</sequence>
<dbReference type="RefSeq" id="WP_345973400.1">
    <property type="nucleotide sequence ID" value="NZ_CP147920.1"/>
</dbReference>
<dbReference type="InterPro" id="IPR023867">
    <property type="entry name" value="Sulphatase_maturase_rSAM"/>
</dbReference>
<evidence type="ECO:0000256" key="6">
    <source>
        <dbReference type="ARBA" id="ARBA00023014"/>
    </source>
</evidence>
<dbReference type="InterPro" id="IPR013785">
    <property type="entry name" value="Aldolase_TIM"/>
</dbReference>
<reference evidence="8 9" key="1">
    <citation type="submission" date="2024-03" db="EMBL/GenBank/DDBJ databases">
        <title>Sulfurimonas sp. HSL3-1.</title>
        <authorList>
            <person name="Wang S."/>
        </authorList>
    </citation>
    <scope>NUCLEOTIDE SEQUENCE [LARGE SCALE GENOMIC DNA]</scope>
    <source>
        <strain evidence="8 9">HSL3-1</strain>
    </source>
</reference>
<organism evidence="8 9">
    <name type="scientific">Sulfurimonas diazotrophicus</name>
    <dbReference type="NCBI Taxonomy" id="3131939"/>
    <lineage>
        <taxon>Bacteria</taxon>
        <taxon>Pseudomonadati</taxon>
        <taxon>Campylobacterota</taxon>
        <taxon>Epsilonproteobacteria</taxon>
        <taxon>Campylobacterales</taxon>
        <taxon>Sulfurimonadaceae</taxon>
        <taxon>Sulfurimonas</taxon>
    </lineage>
</organism>
<evidence type="ECO:0000259" key="7">
    <source>
        <dbReference type="Pfam" id="PF04055"/>
    </source>
</evidence>
<dbReference type="Pfam" id="PF04055">
    <property type="entry name" value="Radical_SAM"/>
    <property type="match status" value="1"/>
</dbReference>
<dbReference type="EMBL" id="CP147920">
    <property type="protein sequence ID" value="XAU16034.1"/>
    <property type="molecule type" value="Genomic_DNA"/>
</dbReference>
<dbReference type="PROSITE" id="PS01305">
    <property type="entry name" value="MOAA_NIFB_PQQE"/>
    <property type="match status" value="1"/>
</dbReference>
<evidence type="ECO:0000313" key="8">
    <source>
        <dbReference type="EMBL" id="XAU16034.1"/>
    </source>
</evidence>
<keyword evidence="3" id="KW-0949">S-adenosyl-L-methionine</keyword>
<dbReference type="SFLD" id="SFLDG01072">
    <property type="entry name" value="dehydrogenase_like"/>
    <property type="match status" value="1"/>
</dbReference>
<dbReference type="InterPro" id="IPR007197">
    <property type="entry name" value="rSAM"/>
</dbReference>
<protein>
    <submittedName>
        <fullName evidence="8">Radical SAM protein</fullName>
    </submittedName>
</protein>
<gene>
    <name evidence="8" type="ORF">WCY31_04840</name>
</gene>
<keyword evidence="9" id="KW-1185">Reference proteome</keyword>
<dbReference type="SFLD" id="SFLDG01386">
    <property type="entry name" value="main_SPASM_domain-containing"/>
    <property type="match status" value="1"/>
</dbReference>
<comment type="cofactor">
    <cofactor evidence="1">
        <name>[4Fe-4S] cluster</name>
        <dbReference type="ChEBI" id="CHEBI:49883"/>
    </cofactor>
</comment>
<keyword evidence="6" id="KW-0411">Iron-sulfur</keyword>
<dbReference type="InterPro" id="IPR000385">
    <property type="entry name" value="MoaA_NifB_PqqE_Fe-S-bd_CS"/>
</dbReference>
<dbReference type="Gene3D" id="3.20.20.70">
    <property type="entry name" value="Aldolase class I"/>
    <property type="match status" value="1"/>
</dbReference>
<dbReference type="SFLD" id="SFLDS00029">
    <property type="entry name" value="Radical_SAM"/>
    <property type="match status" value="1"/>
</dbReference>